<evidence type="ECO:0000313" key="4">
    <source>
        <dbReference type="EMBL" id="RID92302.1"/>
    </source>
</evidence>
<proteinExistence type="inferred from homology"/>
<evidence type="ECO:0000259" key="3">
    <source>
        <dbReference type="Pfam" id="PF03061"/>
    </source>
</evidence>
<comment type="similarity">
    <text evidence="1">Belongs to the thioesterase PaaI family.</text>
</comment>
<dbReference type="OrthoDB" id="9813282at2"/>
<dbReference type="GO" id="GO:0047617">
    <property type="term" value="F:fatty acyl-CoA hydrolase activity"/>
    <property type="evidence" value="ECO:0007669"/>
    <property type="project" value="InterPro"/>
</dbReference>
<keyword evidence="5" id="KW-1185">Reference proteome</keyword>
<dbReference type="InterPro" id="IPR029069">
    <property type="entry name" value="HotDog_dom_sf"/>
</dbReference>
<keyword evidence="2" id="KW-0378">Hydrolase</keyword>
<dbReference type="Gene3D" id="3.10.129.10">
    <property type="entry name" value="Hotdog Thioesterase"/>
    <property type="match status" value="1"/>
</dbReference>
<dbReference type="PANTHER" id="PTHR21660">
    <property type="entry name" value="THIOESTERASE SUPERFAMILY MEMBER-RELATED"/>
    <property type="match status" value="1"/>
</dbReference>
<dbReference type="InterPro" id="IPR039298">
    <property type="entry name" value="ACOT13"/>
</dbReference>
<dbReference type="CDD" id="cd03443">
    <property type="entry name" value="PaaI_thioesterase"/>
    <property type="match status" value="1"/>
</dbReference>
<sequence>MPPIARTAADLPSRETLLSMSGLDFMQKMLAGELPHPTIAALTGYRITHVEQGRVLLRGTAGFQHTNPFGGVHGGWYGTVLDTVLGCAVMTGVPKGRWYTTLEYKVNITRALPVGMEVEAEALLDHAGRSTAVSHGTIRGVEDGRVYATGSTTCIIMA</sequence>
<dbReference type="RefSeq" id="WP_119134704.1">
    <property type="nucleotide sequence ID" value="NZ_QXXQ01000004.1"/>
</dbReference>
<dbReference type="InterPro" id="IPR006683">
    <property type="entry name" value="Thioestr_dom"/>
</dbReference>
<dbReference type="EMBL" id="QXXQ01000004">
    <property type="protein sequence ID" value="RID92302.1"/>
    <property type="molecule type" value="Genomic_DNA"/>
</dbReference>
<comment type="caution">
    <text evidence="4">The sequence shown here is derived from an EMBL/GenBank/DDBJ whole genome shotgun (WGS) entry which is preliminary data.</text>
</comment>
<accession>A0A398BPB7</accession>
<dbReference type="Pfam" id="PF03061">
    <property type="entry name" value="4HBT"/>
    <property type="match status" value="1"/>
</dbReference>
<dbReference type="PANTHER" id="PTHR21660:SF1">
    <property type="entry name" value="ACYL-COENZYME A THIOESTERASE 13"/>
    <property type="match status" value="1"/>
</dbReference>
<evidence type="ECO:0000256" key="1">
    <source>
        <dbReference type="ARBA" id="ARBA00008324"/>
    </source>
</evidence>
<reference evidence="4 5" key="1">
    <citation type="submission" date="2018-09" db="EMBL/GenBank/DDBJ databases">
        <title>Gemmobacter lutimaris sp. nov., a marine bacterium isolated from tidal flat.</title>
        <authorList>
            <person name="Lee D.W."/>
            <person name="Yoo Y."/>
            <person name="Kim J.-J."/>
            <person name="Kim B.S."/>
        </authorList>
    </citation>
    <scope>NUCLEOTIDE SEQUENCE [LARGE SCALE GENOMIC DNA]</scope>
    <source>
        <strain evidence="4 5">YJ-T1-11</strain>
    </source>
</reference>
<organism evidence="4 5">
    <name type="scientific">Gemmobacter lutimaris</name>
    <dbReference type="NCBI Taxonomy" id="2306023"/>
    <lineage>
        <taxon>Bacteria</taxon>
        <taxon>Pseudomonadati</taxon>
        <taxon>Pseudomonadota</taxon>
        <taxon>Alphaproteobacteria</taxon>
        <taxon>Rhodobacterales</taxon>
        <taxon>Paracoccaceae</taxon>
        <taxon>Gemmobacter</taxon>
    </lineage>
</organism>
<dbReference type="SUPFAM" id="SSF54637">
    <property type="entry name" value="Thioesterase/thiol ester dehydrase-isomerase"/>
    <property type="match status" value="1"/>
</dbReference>
<protein>
    <submittedName>
        <fullName evidence="4">PaaI family thioesterase</fullName>
    </submittedName>
</protein>
<evidence type="ECO:0000313" key="5">
    <source>
        <dbReference type="Proteomes" id="UP000266649"/>
    </source>
</evidence>
<dbReference type="NCBIfam" id="TIGR00369">
    <property type="entry name" value="unchar_dom_1"/>
    <property type="match status" value="1"/>
</dbReference>
<name>A0A398BPB7_9RHOB</name>
<dbReference type="AlphaFoldDB" id="A0A398BPB7"/>
<feature type="domain" description="Thioesterase" evidence="3">
    <location>
        <begin position="69"/>
        <end position="143"/>
    </location>
</feature>
<dbReference type="InterPro" id="IPR003736">
    <property type="entry name" value="PAAI_dom"/>
</dbReference>
<evidence type="ECO:0000256" key="2">
    <source>
        <dbReference type="ARBA" id="ARBA00022801"/>
    </source>
</evidence>
<dbReference type="Proteomes" id="UP000266649">
    <property type="component" value="Unassembled WGS sequence"/>
</dbReference>
<gene>
    <name evidence="4" type="ORF">D2N39_10215</name>
</gene>